<evidence type="ECO:0000313" key="7">
    <source>
        <dbReference type="EMBL" id="MDH2171426.1"/>
    </source>
</evidence>
<dbReference type="PANTHER" id="PTHR11070:SF30">
    <property type="entry name" value="F-BOX DNA HELICASE 1"/>
    <property type="match status" value="1"/>
</dbReference>
<comment type="caution">
    <text evidence="7">The sequence shown here is derived from an EMBL/GenBank/DDBJ whole genome shotgun (WGS) entry which is preliminary data.</text>
</comment>
<dbReference type="GO" id="GO:0031297">
    <property type="term" value="P:replication fork processing"/>
    <property type="evidence" value="ECO:0007669"/>
    <property type="project" value="TreeGrafter"/>
</dbReference>
<sequence>MPSLDFTLEQQRILDCTSENIIVSACAGSGKSSTLVEKAKREILLSRPWKKLAVLTFTNKSKDDLISKVNHPSIIITTFHGFIFENVFPFDPYFCNEVRESFQKRANTYIEWLDAFKNNKIIMGSSGKNDFVLQHALFLLNKINLKKFLKSKFHAVFIDEAQDNNIQQYSIVEFLINCKIKILMVGDPNQTLYGFRGACSETFKKYKDDSRFDSFILSENFRCHNIINEIAISYSFPDKNYCENGKGYIVTNLSKLDEIVEKLQYESIAFLKKTNYDLHDYDGKFSILKELSFSRDVNSGVQEIAICLLKLKFKKKYFFYNVMEDLQVDIDRYKQKEIDKLKDDLNTFIKTESFDLLYIFLDMINFVELSSQVYESYCALSKLEETKNFFRDTRRHVTMTIHSSKGLEFDNIIIRKDDLYHNGVLQKNNFYVSMTRARNRVLVIL</sequence>
<dbReference type="InterPro" id="IPR027417">
    <property type="entry name" value="P-loop_NTPase"/>
</dbReference>
<dbReference type="GO" id="GO:0043138">
    <property type="term" value="F:3'-5' DNA helicase activity"/>
    <property type="evidence" value="ECO:0007669"/>
    <property type="project" value="TreeGrafter"/>
</dbReference>
<dbReference type="GO" id="GO:0000724">
    <property type="term" value="P:double-strand break repair via homologous recombination"/>
    <property type="evidence" value="ECO:0007669"/>
    <property type="project" value="TreeGrafter"/>
</dbReference>
<organism evidence="7 8">
    <name type="scientific">Acinetobacter johnsonii</name>
    <dbReference type="NCBI Taxonomy" id="40214"/>
    <lineage>
        <taxon>Bacteria</taxon>
        <taxon>Pseudomonadati</taxon>
        <taxon>Pseudomonadota</taxon>
        <taxon>Gammaproteobacteria</taxon>
        <taxon>Moraxellales</taxon>
        <taxon>Moraxellaceae</taxon>
        <taxon>Acinetobacter</taxon>
    </lineage>
</organism>
<protein>
    <submittedName>
        <fullName evidence="7">UvrD-helicase domain-containing protein</fullName>
    </submittedName>
</protein>
<dbReference type="Proteomes" id="UP001162261">
    <property type="component" value="Unassembled WGS sequence"/>
</dbReference>
<feature type="binding site" evidence="5">
    <location>
        <begin position="25"/>
        <end position="32"/>
    </location>
    <ligand>
        <name>ATP</name>
        <dbReference type="ChEBI" id="CHEBI:30616"/>
    </ligand>
</feature>
<dbReference type="EMBL" id="JAOCLH010000003">
    <property type="protein sequence ID" value="MDH2171426.1"/>
    <property type="molecule type" value="Genomic_DNA"/>
</dbReference>
<dbReference type="RefSeq" id="WP_195728795.1">
    <property type="nucleotide sequence ID" value="NZ_CP059080.1"/>
</dbReference>
<keyword evidence="4 5" id="KW-0067">ATP-binding</keyword>
<dbReference type="PROSITE" id="PS51198">
    <property type="entry name" value="UVRD_HELICASE_ATP_BIND"/>
    <property type="match status" value="1"/>
</dbReference>
<evidence type="ECO:0000259" key="6">
    <source>
        <dbReference type="PROSITE" id="PS51198"/>
    </source>
</evidence>
<evidence type="ECO:0000256" key="3">
    <source>
        <dbReference type="ARBA" id="ARBA00022806"/>
    </source>
</evidence>
<reference evidence="7" key="1">
    <citation type="submission" date="2022-09" db="EMBL/GenBank/DDBJ databases">
        <title>Intensive care unit water sources are persistently colonized with multi-drug resistant bacteria and are the site of extensive horizontal gene transfer of antibiotic resistance genes.</title>
        <authorList>
            <person name="Diorio-Toth L."/>
        </authorList>
    </citation>
    <scope>NUCLEOTIDE SEQUENCE</scope>
    <source>
        <strain evidence="7">GD03649</strain>
    </source>
</reference>
<evidence type="ECO:0000256" key="1">
    <source>
        <dbReference type="ARBA" id="ARBA00022741"/>
    </source>
</evidence>
<dbReference type="InterPro" id="IPR027785">
    <property type="entry name" value="UvrD-like_helicase_C"/>
</dbReference>
<dbReference type="Gene3D" id="3.40.50.300">
    <property type="entry name" value="P-loop containing nucleotide triphosphate hydrolases"/>
    <property type="match status" value="2"/>
</dbReference>
<dbReference type="InterPro" id="IPR014016">
    <property type="entry name" value="UvrD-like_ATP-bd"/>
</dbReference>
<feature type="domain" description="UvrD-like helicase ATP-binding" evidence="6">
    <location>
        <begin position="4"/>
        <end position="224"/>
    </location>
</feature>
<keyword evidence="1 5" id="KW-0547">Nucleotide-binding</keyword>
<evidence type="ECO:0000256" key="4">
    <source>
        <dbReference type="ARBA" id="ARBA00022840"/>
    </source>
</evidence>
<keyword evidence="2 5" id="KW-0378">Hydrolase</keyword>
<dbReference type="CDD" id="cd18809">
    <property type="entry name" value="SF1_C_RecD"/>
    <property type="match status" value="1"/>
</dbReference>
<dbReference type="Pfam" id="PF13538">
    <property type="entry name" value="UvrD_C_2"/>
    <property type="match status" value="1"/>
</dbReference>
<dbReference type="Pfam" id="PF00580">
    <property type="entry name" value="UvrD-helicase"/>
    <property type="match status" value="2"/>
</dbReference>
<evidence type="ECO:0000256" key="5">
    <source>
        <dbReference type="PROSITE-ProRule" id="PRU00560"/>
    </source>
</evidence>
<dbReference type="GO" id="GO:0003677">
    <property type="term" value="F:DNA binding"/>
    <property type="evidence" value="ECO:0007669"/>
    <property type="project" value="InterPro"/>
</dbReference>
<proteinExistence type="predicted"/>
<keyword evidence="3 5" id="KW-0347">Helicase</keyword>
<dbReference type="PANTHER" id="PTHR11070">
    <property type="entry name" value="UVRD / RECB / PCRA DNA HELICASE FAMILY MEMBER"/>
    <property type="match status" value="1"/>
</dbReference>
<evidence type="ECO:0000256" key="2">
    <source>
        <dbReference type="ARBA" id="ARBA00022801"/>
    </source>
</evidence>
<dbReference type="AlphaFoldDB" id="A0AA42XBT0"/>
<gene>
    <name evidence="7" type="ORF">N5J46_03065</name>
</gene>
<dbReference type="GO" id="GO:0016787">
    <property type="term" value="F:hydrolase activity"/>
    <property type="evidence" value="ECO:0007669"/>
    <property type="project" value="UniProtKB-UniRule"/>
</dbReference>
<accession>A0AA42XBT0</accession>
<dbReference type="InterPro" id="IPR000212">
    <property type="entry name" value="DNA_helicase_UvrD/REP"/>
</dbReference>
<dbReference type="SUPFAM" id="SSF52540">
    <property type="entry name" value="P-loop containing nucleoside triphosphate hydrolases"/>
    <property type="match status" value="1"/>
</dbReference>
<dbReference type="GO" id="GO:0005524">
    <property type="term" value="F:ATP binding"/>
    <property type="evidence" value="ECO:0007669"/>
    <property type="project" value="UniProtKB-UniRule"/>
</dbReference>
<evidence type="ECO:0000313" key="8">
    <source>
        <dbReference type="Proteomes" id="UP001162261"/>
    </source>
</evidence>
<name>A0AA42XBT0_ACIJO</name>